<evidence type="ECO:0000256" key="1">
    <source>
        <dbReference type="SAM" id="Phobius"/>
    </source>
</evidence>
<dbReference type="Proteomes" id="UP001610446">
    <property type="component" value="Unassembled WGS sequence"/>
</dbReference>
<accession>A0ABR4JIE6</accession>
<keyword evidence="1" id="KW-0812">Transmembrane</keyword>
<proteinExistence type="predicted"/>
<evidence type="ECO:0000313" key="2">
    <source>
        <dbReference type="EMBL" id="KAL2839827.1"/>
    </source>
</evidence>
<dbReference type="EMBL" id="JBFXLU010000128">
    <property type="protein sequence ID" value="KAL2839827.1"/>
    <property type="molecule type" value="Genomic_DNA"/>
</dbReference>
<protein>
    <recommendedName>
        <fullName evidence="4">Transmembrane protein</fullName>
    </recommendedName>
</protein>
<feature type="transmembrane region" description="Helical" evidence="1">
    <location>
        <begin position="21"/>
        <end position="44"/>
    </location>
</feature>
<name>A0ABR4JIE6_9EURO</name>
<feature type="transmembrane region" description="Helical" evidence="1">
    <location>
        <begin position="50"/>
        <end position="73"/>
    </location>
</feature>
<keyword evidence="3" id="KW-1185">Reference proteome</keyword>
<keyword evidence="1" id="KW-0472">Membrane</keyword>
<reference evidence="2 3" key="1">
    <citation type="submission" date="2024-07" db="EMBL/GenBank/DDBJ databases">
        <title>Section-level genome sequencing and comparative genomics of Aspergillus sections Usti and Cavernicolus.</title>
        <authorList>
            <consortium name="Lawrence Berkeley National Laboratory"/>
            <person name="Nybo J.L."/>
            <person name="Vesth T.C."/>
            <person name="Theobald S."/>
            <person name="Frisvad J.C."/>
            <person name="Larsen T.O."/>
            <person name="Kjaerboelling I."/>
            <person name="Rothschild-Mancinelli K."/>
            <person name="Lyhne E.K."/>
            <person name="Kogle M.E."/>
            <person name="Barry K."/>
            <person name="Clum A."/>
            <person name="Na H."/>
            <person name="Ledsgaard L."/>
            <person name="Lin J."/>
            <person name="Lipzen A."/>
            <person name="Kuo A."/>
            <person name="Riley R."/>
            <person name="Mondo S."/>
            <person name="Labutti K."/>
            <person name="Haridas S."/>
            <person name="Pangalinan J."/>
            <person name="Salamov A.A."/>
            <person name="Simmons B.A."/>
            <person name="Magnuson J.K."/>
            <person name="Chen J."/>
            <person name="Drula E."/>
            <person name="Henrissat B."/>
            <person name="Wiebenga A."/>
            <person name="Lubbers R.J."/>
            <person name="Gomes A.C."/>
            <person name="Makela M.R."/>
            <person name="Stajich J."/>
            <person name="Grigoriev I.V."/>
            <person name="Mortensen U.H."/>
            <person name="De Vries R.P."/>
            <person name="Baker S.E."/>
            <person name="Andersen M.R."/>
        </authorList>
    </citation>
    <scope>NUCLEOTIDE SEQUENCE [LARGE SCALE GENOMIC DNA]</scope>
    <source>
        <strain evidence="2 3">CBS 123904</strain>
    </source>
</reference>
<keyword evidence="1" id="KW-1133">Transmembrane helix</keyword>
<organism evidence="2 3">
    <name type="scientific">Aspergillus pseudoustus</name>
    <dbReference type="NCBI Taxonomy" id="1810923"/>
    <lineage>
        <taxon>Eukaryota</taxon>
        <taxon>Fungi</taxon>
        <taxon>Dikarya</taxon>
        <taxon>Ascomycota</taxon>
        <taxon>Pezizomycotina</taxon>
        <taxon>Eurotiomycetes</taxon>
        <taxon>Eurotiomycetidae</taxon>
        <taxon>Eurotiales</taxon>
        <taxon>Aspergillaceae</taxon>
        <taxon>Aspergillus</taxon>
        <taxon>Aspergillus subgen. Nidulantes</taxon>
    </lineage>
</organism>
<gene>
    <name evidence="2" type="ORF">BJY01DRAFT_219018</name>
</gene>
<evidence type="ECO:0008006" key="4">
    <source>
        <dbReference type="Google" id="ProtNLM"/>
    </source>
</evidence>
<evidence type="ECO:0000313" key="3">
    <source>
        <dbReference type="Proteomes" id="UP001610446"/>
    </source>
</evidence>
<sequence>MGSRCPPPTQQTAALGMLGTVWAGISGFFGTIWSIVIGCLRLLIGTVVPVILAVTILFAIGCAVYGCVTVFAGSSNWSDFGSRLRTIDRERRDEKGSSTDGDIDMGSDGEIVDVLDEKKRVDIEIEFLEALLRAKRKRLESLQ</sequence>
<comment type="caution">
    <text evidence="2">The sequence shown here is derived from an EMBL/GenBank/DDBJ whole genome shotgun (WGS) entry which is preliminary data.</text>
</comment>